<keyword evidence="3" id="KW-1185">Reference proteome</keyword>
<proteinExistence type="predicted"/>
<dbReference type="Pfam" id="PF00583">
    <property type="entry name" value="Acetyltransf_1"/>
    <property type="match status" value="1"/>
</dbReference>
<dbReference type="InterPro" id="IPR016181">
    <property type="entry name" value="Acyl_CoA_acyltransferase"/>
</dbReference>
<organism evidence="2 3">
    <name type="scientific">Hohenbuehelia grisea</name>
    <dbReference type="NCBI Taxonomy" id="104357"/>
    <lineage>
        <taxon>Eukaryota</taxon>
        <taxon>Fungi</taxon>
        <taxon>Dikarya</taxon>
        <taxon>Basidiomycota</taxon>
        <taxon>Agaricomycotina</taxon>
        <taxon>Agaricomycetes</taxon>
        <taxon>Agaricomycetidae</taxon>
        <taxon>Agaricales</taxon>
        <taxon>Pleurotineae</taxon>
        <taxon>Pleurotaceae</taxon>
        <taxon>Hohenbuehelia</taxon>
    </lineage>
</organism>
<sequence>MSAHLLTDPSDQQIEQIVDVCIRAYSGDNVIRSMTGDRPELWPPLFRAWLKAGRLAGAIYVVESEPGRIASAGLWFGPGKALLASEEQRALGWNEFWEALTPETHEWWAYLNKTTAGMADEKRTKEIMDGWFANMIATDPAFQRRGYASSIVRAVCERGVKEGTLVALGTQKKDNVAYYRSLGFEVFGQTDVLSKIGDFTAYLLSYTPP</sequence>
<dbReference type="EMBL" id="JASNQZ010000001">
    <property type="protein sequence ID" value="KAL0961078.1"/>
    <property type="molecule type" value="Genomic_DNA"/>
</dbReference>
<dbReference type="InterPro" id="IPR000182">
    <property type="entry name" value="GNAT_dom"/>
</dbReference>
<evidence type="ECO:0000259" key="1">
    <source>
        <dbReference type="PROSITE" id="PS51186"/>
    </source>
</evidence>
<dbReference type="Proteomes" id="UP001556367">
    <property type="component" value="Unassembled WGS sequence"/>
</dbReference>
<dbReference type="PANTHER" id="PTHR42791:SF1">
    <property type="entry name" value="N-ACETYLTRANSFERASE DOMAIN-CONTAINING PROTEIN"/>
    <property type="match status" value="1"/>
</dbReference>
<evidence type="ECO:0000313" key="2">
    <source>
        <dbReference type="EMBL" id="KAL0961078.1"/>
    </source>
</evidence>
<protein>
    <recommendedName>
        <fullName evidence="1">N-acetyltransferase domain-containing protein</fullName>
    </recommendedName>
</protein>
<name>A0ABR3K194_9AGAR</name>
<dbReference type="PROSITE" id="PS51186">
    <property type="entry name" value="GNAT"/>
    <property type="match status" value="1"/>
</dbReference>
<accession>A0ABR3K194</accession>
<gene>
    <name evidence="2" type="ORF">HGRIS_006061</name>
</gene>
<evidence type="ECO:0000313" key="3">
    <source>
        <dbReference type="Proteomes" id="UP001556367"/>
    </source>
</evidence>
<dbReference type="InterPro" id="IPR052523">
    <property type="entry name" value="Trichothecene_AcTrans"/>
</dbReference>
<feature type="domain" description="N-acetyltransferase" evidence="1">
    <location>
        <begin position="29"/>
        <end position="209"/>
    </location>
</feature>
<dbReference type="CDD" id="cd04301">
    <property type="entry name" value="NAT_SF"/>
    <property type="match status" value="1"/>
</dbReference>
<comment type="caution">
    <text evidence="2">The sequence shown here is derived from an EMBL/GenBank/DDBJ whole genome shotgun (WGS) entry which is preliminary data.</text>
</comment>
<dbReference type="PANTHER" id="PTHR42791">
    <property type="entry name" value="GNAT FAMILY ACETYLTRANSFERASE"/>
    <property type="match status" value="1"/>
</dbReference>
<dbReference type="Gene3D" id="3.40.630.30">
    <property type="match status" value="1"/>
</dbReference>
<reference evidence="3" key="1">
    <citation type="submission" date="2024-06" db="EMBL/GenBank/DDBJ databases">
        <title>Multi-omics analyses provide insights into the biosynthesis of the anticancer antibiotic pleurotin in Hohenbuehelia grisea.</title>
        <authorList>
            <person name="Weaver J.A."/>
            <person name="Alberti F."/>
        </authorList>
    </citation>
    <scope>NUCLEOTIDE SEQUENCE [LARGE SCALE GENOMIC DNA]</scope>
    <source>
        <strain evidence="3">T-177</strain>
    </source>
</reference>
<dbReference type="SUPFAM" id="SSF55729">
    <property type="entry name" value="Acyl-CoA N-acyltransferases (Nat)"/>
    <property type="match status" value="1"/>
</dbReference>